<sequence length="322" mass="36292">MLAEAVQSGRSGGWVHRMQTTHLGDATDYLNQRYCGHRLDTDRDHSDLDFRHSAVEIGPSTFNMLQYGSPVSIASEFDAFYMLEMPLDGGVDIEFGSDTFHTEAGLALLLSPGPRFVSHWRAGTRQLMLQIHRDLVRDRMTELARRRPLALPVFNPVIQLRSESGQQVQQVLSELANFAVREEAPDPEQLSRLVPLLVDGMLRNLAFRQGESVVFERLQATPRQVKVAMDLFSARFSDKLNMSDVAREVGVSERSLFDGFQRYYQRSPLMVLTDIRMQEARRLIRGGMPVAEAARRVGMPHAGRFAAGYKRLFGVAPSAERA</sequence>
<dbReference type="InterPro" id="IPR050204">
    <property type="entry name" value="AraC_XylS_family_regulators"/>
</dbReference>
<keyword evidence="3" id="KW-0804">Transcription</keyword>
<dbReference type="PANTHER" id="PTHR46796">
    <property type="entry name" value="HTH-TYPE TRANSCRIPTIONAL ACTIVATOR RHAS-RELATED"/>
    <property type="match status" value="1"/>
</dbReference>
<feature type="domain" description="HTH araC/xylS-type" evidence="4">
    <location>
        <begin position="226"/>
        <end position="322"/>
    </location>
</feature>
<evidence type="ECO:0000313" key="5">
    <source>
        <dbReference type="EMBL" id="VDS05446.1"/>
    </source>
</evidence>
<keyword evidence="2" id="KW-0238">DNA-binding</keyword>
<dbReference type="EMBL" id="UZWD01000032">
    <property type="protein sequence ID" value="VDS05446.1"/>
    <property type="molecule type" value="Genomic_DNA"/>
</dbReference>
<evidence type="ECO:0000256" key="2">
    <source>
        <dbReference type="ARBA" id="ARBA00023125"/>
    </source>
</evidence>
<evidence type="ECO:0000259" key="4">
    <source>
        <dbReference type="PROSITE" id="PS01124"/>
    </source>
</evidence>
<gene>
    <name evidence="5" type="ORF">DEVEQU_02588</name>
</gene>
<dbReference type="PANTHER" id="PTHR46796:SF12">
    <property type="entry name" value="HTH-TYPE DNA-BINDING TRANSCRIPTIONAL ACTIVATOR EUTR"/>
    <property type="match status" value="1"/>
</dbReference>
<name>A0A447ID72_9HYPH</name>
<proteinExistence type="predicted"/>
<evidence type="ECO:0000313" key="6">
    <source>
        <dbReference type="Proteomes" id="UP000268844"/>
    </source>
</evidence>
<dbReference type="PROSITE" id="PS00041">
    <property type="entry name" value="HTH_ARAC_FAMILY_1"/>
    <property type="match status" value="1"/>
</dbReference>
<dbReference type="InterPro" id="IPR018062">
    <property type="entry name" value="HTH_AraC-typ_CS"/>
</dbReference>
<dbReference type="InterPro" id="IPR018060">
    <property type="entry name" value="HTH_AraC"/>
</dbReference>
<evidence type="ECO:0000256" key="1">
    <source>
        <dbReference type="ARBA" id="ARBA00023015"/>
    </source>
</evidence>
<dbReference type="GO" id="GO:0003700">
    <property type="term" value="F:DNA-binding transcription factor activity"/>
    <property type="evidence" value="ECO:0007669"/>
    <property type="project" value="InterPro"/>
</dbReference>
<evidence type="ECO:0000256" key="3">
    <source>
        <dbReference type="ARBA" id="ARBA00023163"/>
    </source>
</evidence>
<keyword evidence="1" id="KW-0805">Transcription regulation</keyword>
<keyword evidence="6" id="KW-1185">Reference proteome</keyword>
<dbReference type="Proteomes" id="UP000268844">
    <property type="component" value="Unassembled WGS sequence"/>
</dbReference>
<dbReference type="InterPro" id="IPR035418">
    <property type="entry name" value="AraC-bd_2"/>
</dbReference>
<dbReference type="SMART" id="SM00342">
    <property type="entry name" value="HTH_ARAC"/>
    <property type="match status" value="1"/>
</dbReference>
<reference evidence="5 6" key="1">
    <citation type="submission" date="2018-12" db="EMBL/GenBank/DDBJ databases">
        <authorList>
            <person name="Criscuolo A."/>
        </authorList>
    </citation>
    <scope>NUCLEOTIDE SEQUENCE [LARGE SCALE GENOMIC DNA]</scope>
    <source>
        <strain evidence="5">ACIP1116281</strain>
    </source>
</reference>
<dbReference type="GO" id="GO:0043565">
    <property type="term" value="F:sequence-specific DNA binding"/>
    <property type="evidence" value="ECO:0007669"/>
    <property type="project" value="InterPro"/>
</dbReference>
<dbReference type="PROSITE" id="PS01124">
    <property type="entry name" value="HTH_ARAC_FAMILY_2"/>
    <property type="match status" value="1"/>
</dbReference>
<dbReference type="Pfam" id="PF14525">
    <property type="entry name" value="AraC_binding_2"/>
    <property type="match status" value="1"/>
</dbReference>
<dbReference type="Gene3D" id="1.10.10.60">
    <property type="entry name" value="Homeodomain-like"/>
    <property type="match status" value="1"/>
</dbReference>
<dbReference type="AlphaFoldDB" id="A0A447ID72"/>
<protein>
    <submittedName>
        <fullName evidence="5">Helix-turn-helix domain protein</fullName>
    </submittedName>
</protein>
<dbReference type="SUPFAM" id="SSF46689">
    <property type="entry name" value="Homeodomain-like"/>
    <property type="match status" value="2"/>
</dbReference>
<organism evidence="5 6">
    <name type="scientific">Devosia equisanguinis</name>
    <dbReference type="NCBI Taxonomy" id="2490941"/>
    <lineage>
        <taxon>Bacteria</taxon>
        <taxon>Pseudomonadati</taxon>
        <taxon>Pseudomonadota</taxon>
        <taxon>Alphaproteobacteria</taxon>
        <taxon>Hyphomicrobiales</taxon>
        <taxon>Devosiaceae</taxon>
        <taxon>Devosia</taxon>
    </lineage>
</organism>
<dbReference type="Pfam" id="PF12833">
    <property type="entry name" value="HTH_18"/>
    <property type="match status" value="1"/>
</dbReference>
<accession>A0A447ID72</accession>
<dbReference type="InterPro" id="IPR009057">
    <property type="entry name" value="Homeodomain-like_sf"/>
</dbReference>